<organism evidence="3 4">
    <name type="scientific">Flavimobilis marinus</name>
    <dbReference type="NCBI Taxonomy" id="285351"/>
    <lineage>
        <taxon>Bacteria</taxon>
        <taxon>Bacillati</taxon>
        <taxon>Actinomycetota</taxon>
        <taxon>Actinomycetes</taxon>
        <taxon>Micrococcales</taxon>
        <taxon>Jonesiaceae</taxon>
        <taxon>Flavimobilis</taxon>
    </lineage>
</organism>
<dbReference type="EMBL" id="FONZ01000001">
    <property type="protein sequence ID" value="SFE75189.1"/>
    <property type="molecule type" value="Genomic_DNA"/>
</dbReference>
<evidence type="ECO:0000313" key="3">
    <source>
        <dbReference type="EMBL" id="SFE75189.1"/>
    </source>
</evidence>
<dbReference type="Proteomes" id="UP000198520">
    <property type="component" value="Unassembled WGS sequence"/>
</dbReference>
<accession>A0A1I2D3V7</accession>
<protein>
    <recommendedName>
        <fullName evidence="5">Replication restart DNA helicase PriA</fullName>
    </recommendedName>
</protein>
<gene>
    <name evidence="3" type="ORF">SAMN04488035_0394</name>
</gene>
<dbReference type="RefSeq" id="WP_093374560.1">
    <property type="nucleotide sequence ID" value="NZ_BNAN01000001.1"/>
</dbReference>
<feature type="transmembrane region" description="Helical" evidence="2">
    <location>
        <begin position="289"/>
        <end position="310"/>
    </location>
</feature>
<feature type="region of interest" description="Disordered" evidence="1">
    <location>
        <begin position="174"/>
        <end position="197"/>
    </location>
</feature>
<feature type="compositionally biased region" description="Basic and acidic residues" evidence="1">
    <location>
        <begin position="177"/>
        <end position="186"/>
    </location>
</feature>
<evidence type="ECO:0000256" key="2">
    <source>
        <dbReference type="SAM" id="Phobius"/>
    </source>
</evidence>
<reference evidence="4" key="1">
    <citation type="submission" date="2016-10" db="EMBL/GenBank/DDBJ databases">
        <authorList>
            <person name="Varghese N."/>
            <person name="Submissions S."/>
        </authorList>
    </citation>
    <scope>NUCLEOTIDE SEQUENCE [LARGE SCALE GENOMIC DNA]</scope>
    <source>
        <strain evidence="4">DSM 19083</strain>
    </source>
</reference>
<feature type="transmembrane region" description="Helical" evidence="2">
    <location>
        <begin position="336"/>
        <end position="355"/>
    </location>
</feature>
<evidence type="ECO:0000313" key="4">
    <source>
        <dbReference type="Proteomes" id="UP000198520"/>
    </source>
</evidence>
<dbReference type="STRING" id="285351.SAMN04488035_0394"/>
<sequence length="359" mass="38722">MTLPDAASPDPSADHLMTRCPTCSAQLAYVPGTTSLQCGSCGTNLVFEEADIAAGRAYNAWAAEHAAGAATRPATVTMQCEGCGALTDSDSVATTCQFCASHLVALSAAPGMVMPDAVLPFAVTAAAAKEKFRRWVGHQFFGVKALKKVNAEESLVGTYLPYWSVSTDTETQWAGKRGVDHEERRPNGGTETTTNWSDQSGTLTRRFDDTFVPGKEQDLDLTVAFSTLKTDDLVAYQPEYLAGFSTARYDIDPTDAVESAQGRVAGQIRGDVTRAIGGDRQKIEHLQTAYSAITFRLVLVPVWMMTFMFAGKRWPIVISGQTGAVYGKFPVNRVKMVLTVAAMFAVVIIATLLFMKMRA</sequence>
<proteinExistence type="predicted"/>
<dbReference type="OrthoDB" id="3182597at2"/>
<keyword evidence="4" id="KW-1185">Reference proteome</keyword>
<keyword evidence="2" id="KW-1133">Transmembrane helix</keyword>
<name>A0A1I2D3V7_9MICO</name>
<keyword evidence="2" id="KW-0472">Membrane</keyword>
<evidence type="ECO:0008006" key="5">
    <source>
        <dbReference type="Google" id="ProtNLM"/>
    </source>
</evidence>
<evidence type="ECO:0000256" key="1">
    <source>
        <dbReference type="SAM" id="MobiDB-lite"/>
    </source>
</evidence>
<keyword evidence="2" id="KW-0812">Transmembrane</keyword>
<dbReference type="AlphaFoldDB" id="A0A1I2D3V7"/>